<dbReference type="Gene3D" id="1.10.3720.10">
    <property type="entry name" value="MetI-like"/>
    <property type="match status" value="1"/>
</dbReference>
<dbReference type="InterPro" id="IPR035906">
    <property type="entry name" value="MetI-like_sf"/>
</dbReference>
<evidence type="ECO:0000256" key="2">
    <source>
        <dbReference type="ARBA" id="ARBA00022448"/>
    </source>
</evidence>
<keyword evidence="4 7" id="KW-0812">Transmembrane</keyword>
<dbReference type="InterPro" id="IPR045621">
    <property type="entry name" value="BPD_transp_1_N"/>
</dbReference>
<dbReference type="PANTHER" id="PTHR30465">
    <property type="entry name" value="INNER MEMBRANE ABC TRANSPORTER"/>
    <property type="match status" value="1"/>
</dbReference>
<dbReference type="Pfam" id="PF00528">
    <property type="entry name" value="BPD_transp_1"/>
    <property type="match status" value="1"/>
</dbReference>
<dbReference type="GO" id="GO:0055085">
    <property type="term" value="P:transmembrane transport"/>
    <property type="evidence" value="ECO:0007669"/>
    <property type="project" value="InterPro"/>
</dbReference>
<organism evidence="9 10">
    <name type="scientific">Petrotoga halophila DSM 16923</name>
    <dbReference type="NCBI Taxonomy" id="1122953"/>
    <lineage>
        <taxon>Bacteria</taxon>
        <taxon>Thermotogati</taxon>
        <taxon>Thermotogota</taxon>
        <taxon>Thermotogae</taxon>
        <taxon>Petrotogales</taxon>
        <taxon>Petrotogaceae</taxon>
        <taxon>Petrotoga</taxon>
    </lineage>
</organism>
<reference evidence="9 10" key="1">
    <citation type="submission" date="2014-01" db="EMBL/GenBank/DDBJ databases">
        <title>Comparative genomics of Petrotoga.</title>
        <authorList>
            <person name="Chow K."/>
            <person name="Charchuk R."/>
            <person name="Nesbo C.L."/>
        </authorList>
    </citation>
    <scope>NUCLEOTIDE SEQUENCE [LARGE SCALE GENOMIC DNA]</scope>
    <source>
        <strain evidence="9 10">DSM 16923</strain>
    </source>
</reference>
<feature type="domain" description="ABC transmembrane type-1" evidence="8">
    <location>
        <begin position="101"/>
        <end position="311"/>
    </location>
</feature>
<evidence type="ECO:0000313" key="10">
    <source>
        <dbReference type="Proteomes" id="UP000236950"/>
    </source>
</evidence>
<name>A0A2S5EA21_9BACT</name>
<dbReference type="GO" id="GO:0005886">
    <property type="term" value="C:plasma membrane"/>
    <property type="evidence" value="ECO:0007669"/>
    <property type="project" value="UniProtKB-SubCell"/>
</dbReference>
<keyword evidence="2 7" id="KW-0813">Transport</keyword>
<comment type="similarity">
    <text evidence="7">Belongs to the binding-protein-dependent transport system permease family.</text>
</comment>
<feature type="transmembrane region" description="Helical" evidence="7">
    <location>
        <begin position="194"/>
        <end position="213"/>
    </location>
</feature>
<dbReference type="SUPFAM" id="SSF161098">
    <property type="entry name" value="MetI-like"/>
    <property type="match status" value="1"/>
</dbReference>
<dbReference type="PANTHER" id="PTHR30465:SF43">
    <property type="entry name" value="OLIGOPEPTIDE ABC TRANSPORTER, PERMEASE PROTEIN"/>
    <property type="match status" value="1"/>
</dbReference>
<dbReference type="Proteomes" id="UP000236950">
    <property type="component" value="Unassembled WGS sequence"/>
</dbReference>
<dbReference type="RefSeq" id="WP_103899191.1">
    <property type="nucleotide sequence ID" value="NZ_JALY01000254.1"/>
</dbReference>
<evidence type="ECO:0000256" key="4">
    <source>
        <dbReference type="ARBA" id="ARBA00022692"/>
    </source>
</evidence>
<gene>
    <name evidence="9" type="ORF">AA81_12040</name>
</gene>
<keyword evidence="5 7" id="KW-1133">Transmembrane helix</keyword>
<evidence type="ECO:0000256" key="7">
    <source>
        <dbReference type="RuleBase" id="RU363032"/>
    </source>
</evidence>
<keyword evidence="3" id="KW-1003">Cell membrane</keyword>
<keyword evidence="6 7" id="KW-0472">Membrane</keyword>
<protein>
    <submittedName>
        <fullName evidence="9">ABC transporter permease</fullName>
    </submittedName>
</protein>
<dbReference type="Pfam" id="PF19300">
    <property type="entry name" value="BPD_transp_1_N"/>
    <property type="match status" value="1"/>
</dbReference>
<feature type="transmembrane region" description="Helical" evidence="7">
    <location>
        <begin position="294"/>
        <end position="320"/>
    </location>
</feature>
<feature type="transmembrane region" description="Helical" evidence="7">
    <location>
        <begin position="247"/>
        <end position="274"/>
    </location>
</feature>
<dbReference type="EMBL" id="JALY01000254">
    <property type="protein sequence ID" value="POZ89984.1"/>
    <property type="molecule type" value="Genomic_DNA"/>
</dbReference>
<feature type="transmembrane region" description="Helical" evidence="7">
    <location>
        <begin position="9"/>
        <end position="27"/>
    </location>
</feature>
<accession>A0A2S5EA21</accession>
<comment type="subcellular location">
    <subcellularLocation>
        <location evidence="1 7">Cell membrane</location>
        <topology evidence="1 7">Multi-pass membrane protein</topology>
    </subcellularLocation>
</comment>
<dbReference type="InterPro" id="IPR000515">
    <property type="entry name" value="MetI-like"/>
</dbReference>
<evidence type="ECO:0000259" key="8">
    <source>
        <dbReference type="PROSITE" id="PS50928"/>
    </source>
</evidence>
<feature type="transmembrane region" description="Helical" evidence="7">
    <location>
        <begin position="136"/>
        <end position="162"/>
    </location>
</feature>
<evidence type="ECO:0000256" key="6">
    <source>
        <dbReference type="ARBA" id="ARBA00023136"/>
    </source>
</evidence>
<comment type="caution">
    <text evidence="9">The sequence shown here is derived from an EMBL/GenBank/DDBJ whole genome shotgun (WGS) entry which is preliminary data.</text>
</comment>
<keyword evidence="10" id="KW-1185">Reference proteome</keyword>
<proteinExistence type="inferred from homology"/>
<evidence type="ECO:0000256" key="1">
    <source>
        <dbReference type="ARBA" id="ARBA00004651"/>
    </source>
</evidence>
<evidence type="ECO:0000256" key="5">
    <source>
        <dbReference type="ARBA" id="ARBA00022989"/>
    </source>
</evidence>
<dbReference type="PROSITE" id="PS50928">
    <property type="entry name" value="ABC_TM1"/>
    <property type="match status" value="1"/>
</dbReference>
<dbReference type="AlphaFoldDB" id="A0A2S5EA21"/>
<evidence type="ECO:0000313" key="9">
    <source>
        <dbReference type="EMBL" id="POZ89984.1"/>
    </source>
</evidence>
<feature type="transmembrane region" description="Helical" evidence="7">
    <location>
        <begin position="101"/>
        <end position="124"/>
    </location>
</feature>
<sequence length="327" mass="36469">MLQYIVKRLLLSIPTVLIIILLSFIIMELPPGDYLTTYEVALRQSGEEVDLAKIELLKERYKLDKPVYVRFFYWFGNLFRGDFGYSMLYEKPVADLLGARVWYTVLISSLATAFAWVTGFLIGVYSGTHQYTVGDYAFTVVGYFGVSVPNFLFALLLMWWAFTAFGLSLGGLFSPEYASAPWSWGKLLDLLQHLWIPVIVTGTATMAGLIRVLRGNLLDEINKPYVTAARARGVPENKLTWKYPLRVAIIPFLSTAGWTLPNIISGAVVTGIVLNLPTVGTLLMDALKAQDMYLAGSIILILTMFTVIGTIVSDILLAWADPRARLS</sequence>
<evidence type="ECO:0000256" key="3">
    <source>
        <dbReference type="ARBA" id="ARBA00022475"/>
    </source>
</evidence>